<evidence type="ECO:0000256" key="5">
    <source>
        <dbReference type="ARBA" id="ARBA00023052"/>
    </source>
</evidence>
<feature type="region of interest" description="Disordered" evidence="8">
    <location>
        <begin position="1"/>
        <end position="31"/>
    </location>
</feature>
<keyword evidence="6 7" id="KW-0670">Pyruvate</keyword>
<gene>
    <name evidence="7 10" type="primary">pdhA</name>
    <name evidence="10" type="ORF">H9Y04_25600</name>
</gene>
<feature type="domain" description="Dehydrogenase E1 component" evidence="9">
    <location>
        <begin position="53"/>
        <end position="347"/>
    </location>
</feature>
<organism evidence="10 11">
    <name type="scientific">Streptomyces polyasparticus</name>
    <dbReference type="NCBI Taxonomy" id="2767826"/>
    <lineage>
        <taxon>Bacteria</taxon>
        <taxon>Bacillati</taxon>
        <taxon>Actinomycetota</taxon>
        <taxon>Actinomycetes</taxon>
        <taxon>Kitasatosporales</taxon>
        <taxon>Streptomycetaceae</taxon>
        <taxon>Streptomyces</taxon>
    </lineage>
</organism>
<evidence type="ECO:0000256" key="2">
    <source>
        <dbReference type="ARBA" id="ARBA00012281"/>
    </source>
</evidence>
<evidence type="ECO:0000256" key="7">
    <source>
        <dbReference type="RuleBase" id="RU361139"/>
    </source>
</evidence>
<comment type="catalytic activity">
    <reaction evidence="7">
        <text>N(6)-[(R)-lipoyl]-L-lysyl-[protein] + pyruvate + H(+) = N(6)-[(R)-S(8)-acetyldihydrolipoyl]-L-lysyl-[protein] + CO2</text>
        <dbReference type="Rhea" id="RHEA:19189"/>
        <dbReference type="Rhea" id="RHEA-COMP:10474"/>
        <dbReference type="Rhea" id="RHEA-COMP:10478"/>
        <dbReference type="ChEBI" id="CHEBI:15361"/>
        <dbReference type="ChEBI" id="CHEBI:15378"/>
        <dbReference type="ChEBI" id="CHEBI:16526"/>
        <dbReference type="ChEBI" id="CHEBI:83099"/>
        <dbReference type="ChEBI" id="CHEBI:83111"/>
        <dbReference type="EC" id="1.2.4.1"/>
    </reaction>
</comment>
<comment type="cofactor">
    <cofactor evidence="1 7">
        <name>thiamine diphosphate</name>
        <dbReference type="ChEBI" id="CHEBI:58937"/>
    </cofactor>
</comment>
<dbReference type="InterPro" id="IPR029061">
    <property type="entry name" value="THDP-binding"/>
</dbReference>
<dbReference type="NCBIfam" id="TIGR03182">
    <property type="entry name" value="PDH_E1_alph_y"/>
    <property type="match status" value="1"/>
</dbReference>
<keyword evidence="4 7" id="KW-0560">Oxidoreductase</keyword>
<proteinExistence type="predicted"/>
<dbReference type="Proteomes" id="UP000642284">
    <property type="component" value="Unassembled WGS sequence"/>
</dbReference>
<dbReference type="PANTHER" id="PTHR11516:SF60">
    <property type="entry name" value="PYRUVATE DEHYDROGENASE E1 COMPONENT SUBUNIT ALPHA"/>
    <property type="match status" value="1"/>
</dbReference>
<evidence type="ECO:0000313" key="11">
    <source>
        <dbReference type="Proteomes" id="UP000642284"/>
    </source>
</evidence>
<evidence type="ECO:0000256" key="8">
    <source>
        <dbReference type="SAM" id="MobiDB-lite"/>
    </source>
</evidence>
<reference evidence="10 11" key="1">
    <citation type="submission" date="2020-08" db="EMBL/GenBank/DDBJ databases">
        <title>Genemic of Streptomyces polyaspartic.</title>
        <authorList>
            <person name="Liu W."/>
        </authorList>
    </citation>
    <scope>NUCLEOTIDE SEQUENCE [LARGE SCALE GENOMIC DNA]</scope>
    <source>
        <strain evidence="10 11">TRM66268-LWL</strain>
    </source>
</reference>
<dbReference type="EC" id="1.2.4.1" evidence="2 7"/>
<dbReference type="RefSeq" id="WP_187816359.1">
    <property type="nucleotide sequence ID" value="NZ_JACTVJ010000012.1"/>
</dbReference>
<dbReference type="SUPFAM" id="SSF52518">
    <property type="entry name" value="Thiamin diphosphate-binding fold (THDP-binding)"/>
    <property type="match status" value="1"/>
</dbReference>
<evidence type="ECO:0000256" key="3">
    <source>
        <dbReference type="ARBA" id="ARBA00014159"/>
    </source>
</evidence>
<evidence type="ECO:0000256" key="1">
    <source>
        <dbReference type="ARBA" id="ARBA00001964"/>
    </source>
</evidence>
<dbReference type="InterPro" id="IPR050642">
    <property type="entry name" value="PDH_E1_Alpha_Subunit"/>
</dbReference>
<keyword evidence="5 7" id="KW-0786">Thiamine pyrophosphate</keyword>
<dbReference type="InterPro" id="IPR017597">
    <property type="entry name" value="Pyrv_DH_E1_asu_subgrp-y"/>
</dbReference>
<evidence type="ECO:0000259" key="9">
    <source>
        <dbReference type="Pfam" id="PF00676"/>
    </source>
</evidence>
<evidence type="ECO:0000313" key="10">
    <source>
        <dbReference type="EMBL" id="MBC9715920.1"/>
    </source>
</evidence>
<dbReference type="InterPro" id="IPR001017">
    <property type="entry name" value="DH_E1"/>
</dbReference>
<dbReference type="Pfam" id="PF00676">
    <property type="entry name" value="E1_dh"/>
    <property type="match status" value="1"/>
</dbReference>
<dbReference type="PANTHER" id="PTHR11516">
    <property type="entry name" value="PYRUVATE DEHYDROGENASE E1 COMPONENT, ALPHA SUBUNIT BACTERIAL AND ORGANELLAR"/>
    <property type="match status" value="1"/>
</dbReference>
<dbReference type="CDD" id="cd02000">
    <property type="entry name" value="TPP_E1_PDC_ADC_BCADC"/>
    <property type="match status" value="1"/>
</dbReference>
<evidence type="ECO:0000256" key="4">
    <source>
        <dbReference type="ARBA" id="ARBA00023002"/>
    </source>
</evidence>
<dbReference type="EMBL" id="JACTVJ010000012">
    <property type="protein sequence ID" value="MBC9715920.1"/>
    <property type="molecule type" value="Genomic_DNA"/>
</dbReference>
<comment type="caution">
    <text evidence="10">The sequence shown here is derived from an EMBL/GenBank/DDBJ whole genome shotgun (WGS) entry which is preliminary data.</text>
</comment>
<comment type="subunit">
    <text evidence="7">Heterodimer of an alpha and a beta chain.</text>
</comment>
<name>A0ABR7SKC1_9ACTN</name>
<feature type="compositionally biased region" description="Low complexity" evidence="8">
    <location>
        <begin position="20"/>
        <end position="30"/>
    </location>
</feature>
<accession>A0ABR7SKC1</accession>
<keyword evidence="11" id="KW-1185">Reference proteome</keyword>
<protein>
    <recommendedName>
        <fullName evidence="3 7">Pyruvate dehydrogenase E1 component subunit alpha</fullName>
        <ecNumber evidence="2 7">1.2.4.1</ecNumber>
    </recommendedName>
</protein>
<evidence type="ECO:0000256" key="6">
    <source>
        <dbReference type="ARBA" id="ARBA00023317"/>
    </source>
</evidence>
<dbReference type="Gene3D" id="3.40.50.970">
    <property type="match status" value="1"/>
</dbReference>
<comment type="function">
    <text evidence="7">The pyruvate dehydrogenase complex catalyzes the overall conversion of pyruvate to acetyl-CoA and CO(2).</text>
</comment>
<sequence length="365" mass="39336">MTGTRKRTPKAEPGTVKAVPDTAKATPDTAKAAERAARADDAVAKHHSDLLATMLLIRRFEERCVELYSAAKIRGFVHLYIGEEAVATGIEAALAPEDAVVSTYREHGHALARGVPAASVMAEMYGKSTGCSGGRGGSMHLFDVRRRFYGGNAIVAGGLPLAAGIALAEKLRGSDAVVCCYFGDGAFAEGEFHETANLAALWDLPLLLACENNLYAMGTPLAVEHAQTDLAMRAASYGMPAWAVDGMDVLAVESAARRAVDGIRAGHGPHFLELRTFRYRAHSMYDPDRYRTKTEIEQWRAHDPITALTERMRNAGELDEATYEDLDARAQQEVARAEAAAESAPVEPVGDLLRHIHTEPAEAQP</sequence>